<organism evidence="1 2">
    <name type="scientific">Pyrrhoderma noxium</name>
    <dbReference type="NCBI Taxonomy" id="2282107"/>
    <lineage>
        <taxon>Eukaryota</taxon>
        <taxon>Fungi</taxon>
        <taxon>Dikarya</taxon>
        <taxon>Basidiomycota</taxon>
        <taxon>Agaricomycotina</taxon>
        <taxon>Agaricomycetes</taxon>
        <taxon>Hymenochaetales</taxon>
        <taxon>Hymenochaetaceae</taxon>
        <taxon>Pyrrhoderma</taxon>
    </lineage>
</organism>
<accession>A0A286U5V2</accession>
<gene>
    <name evidence="1" type="ORF">PNOK_0953400</name>
</gene>
<evidence type="ECO:0000313" key="1">
    <source>
        <dbReference type="EMBL" id="PAV14981.1"/>
    </source>
</evidence>
<comment type="caution">
    <text evidence="1">The sequence shown here is derived from an EMBL/GenBank/DDBJ whole genome shotgun (WGS) entry which is preliminary data.</text>
</comment>
<keyword evidence="2" id="KW-1185">Reference proteome</keyword>
<dbReference type="AlphaFoldDB" id="A0A286U5V2"/>
<evidence type="ECO:0000313" key="2">
    <source>
        <dbReference type="Proteomes" id="UP000217199"/>
    </source>
</evidence>
<protein>
    <submittedName>
        <fullName evidence="1">Uncharacterized protein</fullName>
    </submittedName>
</protein>
<name>A0A286U5V2_9AGAM</name>
<sequence length="71" mass="7517">MTVIYIHTTSDSDSDSHYTLELGLGLGLGFGFGFGSPNQLTNLSLSRNTAPHLIAPHHSRVGVVGEGESHI</sequence>
<reference evidence="1 2" key="1">
    <citation type="journal article" date="2017" name="Mol. Ecol.">
        <title>Comparative and population genomic landscape of Phellinus noxius: A hypervariable fungus causing root rot in trees.</title>
        <authorList>
            <person name="Chung C.L."/>
            <person name="Lee T.J."/>
            <person name="Akiba M."/>
            <person name="Lee H.H."/>
            <person name="Kuo T.H."/>
            <person name="Liu D."/>
            <person name="Ke H.M."/>
            <person name="Yokoi T."/>
            <person name="Roa M.B."/>
            <person name="Lu M.J."/>
            <person name="Chang Y.Y."/>
            <person name="Ann P.J."/>
            <person name="Tsai J.N."/>
            <person name="Chen C.Y."/>
            <person name="Tzean S.S."/>
            <person name="Ota Y."/>
            <person name="Hattori T."/>
            <person name="Sahashi N."/>
            <person name="Liou R.F."/>
            <person name="Kikuchi T."/>
            <person name="Tsai I.J."/>
        </authorList>
    </citation>
    <scope>NUCLEOTIDE SEQUENCE [LARGE SCALE GENOMIC DNA]</scope>
    <source>
        <strain evidence="1 2">FFPRI411160</strain>
    </source>
</reference>
<dbReference type="EMBL" id="NBII01000011">
    <property type="protein sequence ID" value="PAV14981.1"/>
    <property type="molecule type" value="Genomic_DNA"/>
</dbReference>
<dbReference type="Proteomes" id="UP000217199">
    <property type="component" value="Unassembled WGS sequence"/>
</dbReference>
<proteinExistence type="predicted"/>
<dbReference type="InParanoid" id="A0A286U5V2"/>